<proteinExistence type="predicted"/>
<organism evidence="1 2">
    <name type="scientific">Chaetoceros tenuissimus</name>
    <dbReference type="NCBI Taxonomy" id="426638"/>
    <lineage>
        <taxon>Eukaryota</taxon>
        <taxon>Sar</taxon>
        <taxon>Stramenopiles</taxon>
        <taxon>Ochrophyta</taxon>
        <taxon>Bacillariophyta</taxon>
        <taxon>Coscinodiscophyceae</taxon>
        <taxon>Chaetocerotophycidae</taxon>
        <taxon>Chaetocerotales</taxon>
        <taxon>Chaetocerotaceae</taxon>
        <taxon>Chaetoceros</taxon>
    </lineage>
</organism>
<dbReference type="InterPro" id="IPR027417">
    <property type="entry name" value="P-loop_NTPase"/>
</dbReference>
<protein>
    <recommendedName>
        <fullName evidence="3">Sulfotransferase domain-containing protein</fullName>
    </recommendedName>
</protein>
<dbReference type="AlphaFoldDB" id="A0AAD3H5Z6"/>
<dbReference type="SUPFAM" id="SSF52540">
    <property type="entry name" value="P-loop containing nucleoside triphosphate hydrolases"/>
    <property type="match status" value="1"/>
</dbReference>
<evidence type="ECO:0000313" key="2">
    <source>
        <dbReference type="Proteomes" id="UP001054902"/>
    </source>
</evidence>
<accession>A0AAD3H5Z6</accession>
<dbReference type="Proteomes" id="UP001054902">
    <property type="component" value="Unassembled WGS sequence"/>
</dbReference>
<sequence>MENPYASTVIWRDPTPEEIEERYERQKIIRDKLPNENRPSIAWLMSFPNSGTSYTMRLVNIDSNMTVATNYPLEAKFGIRYTLYNQSSSEFPPYILHSNLTLPQRYIMTKTHCTGYCTLCPPVKYTNITIQDFLDDCRSSRDSNFGAYDRYAIGRVEKAIHLMRHPIDNIVSNYNLQRKKFLRNNSTSLLEVFTNDQQGFLKMCEASDNQWRKQEKKIFQDNYKDVRKVRCHALIHRWILWHNRAFEVLHTILKIPTLNIWYEDYGVNAKKEREKLFKFLDLEAVFDYVIFESGKTYLDYFTTEERHQIMAFIKTYARPEVWEMVQRYAEDGTAP</sequence>
<keyword evidence="2" id="KW-1185">Reference proteome</keyword>
<evidence type="ECO:0000313" key="1">
    <source>
        <dbReference type="EMBL" id="GFH51184.1"/>
    </source>
</evidence>
<gene>
    <name evidence="1" type="ORF">CTEN210_07660</name>
</gene>
<reference evidence="1 2" key="1">
    <citation type="journal article" date="2021" name="Sci. Rep.">
        <title>The genome of the diatom Chaetoceros tenuissimus carries an ancient integrated fragment of an extant virus.</title>
        <authorList>
            <person name="Hongo Y."/>
            <person name="Kimura K."/>
            <person name="Takaki Y."/>
            <person name="Yoshida Y."/>
            <person name="Baba S."/>
            <person name="Kobayashi G."/>
            <person name="Nagasaki K."/>
            <person name="Hano T."/>
            <person name="Tomaru Y."/>
        </authorList>
    </citation>
    <scope>NUCLEOTIDE SEQUENCE [LARGE SCALE GENOMIC DNA]</scope>
    <source>
        <strain evidence="1 2">NIES-3715</strain>
    </source>
</reference>
<comment type="caution">
    <text evidence="1">The sequence shown here is derived from an EMBL/GenBank/DDBJ whole genome shotgun (WGS) entry which is preliminary data.</text>
</comment>
<dbReference type="EMBL" id="BLLK01000045">
    <property type="protein sequence ID" value="GFH51184.1"/>
    <property type="molecule type" value="Genomic_DNA"/>
</dbReference>
<name>A0AAD3H5Z6_9STRA</name>
<evidence type="ECO:0008006" key="3">
    <source>
        <dbReference type="Google" id="ProtNLM"/>
    </source>
</evidence>
<dbReference type="Gene3D" id="3.40.50.300">
    <property type="entry name" value="P-loop containing nucleotide triphosphate hydrolases"/>
    <property type="match status" value="1"/>
</dbReference>